<sequence length="186" mass="19349">MTYRSPTFVGHLIGASFGLVFVLVNATGLPVVLAATLRAAAVAAFVVVVLGFLRTARDLRQAGRARPAGFTRFYWLVVLIEALALFGGLAVLRQVEPAAALGWIALVVGAHFFPLARLWPEGRRQLVAIATAMSALGVIGLVLAFSTRDAVLVAVVSGVGSGLVLLGWSLVQSVGTLTGRRSGADA</sequence>
<feature type="transmembrane region" description="Helical" evidence="1">
    <location>
        <begin position="126"/>
        <end position="145"/>
    </location>
</feature>
<protein>
    <submittedName>
        <fullName evidence="2">Uncharacterized protein</fullName>
    </submittedName>
</protein>
<evidence type="ECO:0000256" key="1">
    <source>
        <dbReference type="SAM" id="Phobius"/>
    </source>
</evidence>
<dbReference type="OrthoDB" id="4955088at2"/>
<feature type="transmembrane region" description="Helical" evidence="1">
    <location>
        <begin position="7"/>
        <end position="26"/>
    </location>
</feature>
<accession>A0A7X1NNN3</accession>
<name>A0A7X1NNN3_9MICC</name>
<dbReference type="RefSeq" id="WP_152812839.1">
    <property type="nucleotide sequence ID" value="NZ_VJXX01000001.1"/>
</dbReference>
<gene>
    <name evidence="2" type="ORF">FNH21_05380</name>
</gene>
<dbReference type="Proteomes" id="UP000326464">
    <property type="component" value="Unassembled WGS sequence"/>
</dbReference>
<keyword evidence="3" id="KW-1185">Reference proteome</keyword>
<comment type="caution">
    <text evidence="2">The sequence shown here is derived from an EMBL/GenBank/DDBJ whole genome shotgun (WGS) entry which is preliminary data.</text>
</comment>
<keyword evidence="1" id="KW-0472">Membrane</keyword>
<dbReference type="EMBL" id="VJXX01000001">
    <property type="protein sequence ID" value="MPY10154.1"/>
    <property type="molecule type" value="Genomic_DNA"/>
</dbReference>
<keyword evidence="1" id="KW-1133">Transmembrane helix</keyword>
<keyword evidence="1" id="KW-0812">Transmembrane</keyword>
<feature type="transmembrane region" description="Helical" evidence="1">
    <location>
        <begin position="151"/>
        <end position="171"/>
    </location>
</feature>
<dbReference type="AlphaFoldDB" id="A0A7X1NNN3"/>
<feature type="transmembrane region" description="Helical" evidence="1">
    <location>
        <begin position="98"/>
        <end position="119"/>
    </location>
</feature>
<proteinExistence type="predicted"/>
<feature type="transmembrane region" description="Helical" evidence="1">
    <location>
        <begin position="32"/>
        <end position="53"/>
    </location>
</feature>
<feature type="transmembrane region" description="Helical" evidence="1">
    <location>
        <begin position="73"/>
        <end position="92"/>
    </location>
</feature>
<evidence type="ECO:0000313" key="3">
    <source>
        <dbReference type="Proteomes" id="UP000326464"/>
    </source>
</evidence>
<evidence type="ECO:0000313" key="2">
    <source>
        <dbReference type="EMBL" id="MPY10154.1"/>
    </source>
</evidence>
<reference evidence="3" key="1">
    <citation type="submission" date="2019-07" db="EMBL/GenBank/DDBJ databases">
        <title>Arthrobacter KR32 sp. nov., isolated from mountain cheese made of cows milk.</title>
        <authorList>
            <person name="Flegler A."/>
        </authorList>
    </citation>
    <scope>NUCLEOTIDE SEQUENCE [LARGE SCALE GENOMIC DNA]</scope>
    <source>
        <strain evidence="3">KR32</strain>
    </source>
</reference>
<organism evidence="2 3">
    <name type="scientific">Arthrobacter bussei</name>
    <dbReference type="NCBI Taxonomy" id="2594179"/>
    <lineage>
        <taxon>Bacteria</taxon>
        <taxon>Bacillati</taxon>
        <taxon>Actinomycetota</taxon>
        <taxon>Actinomycetes</taxon>
        <taxon>Micrococcales</taxon>
        <taxon>Micrococcaceae</taxon>
        <taxon>Arthrobacter</taxon>
    </lineage>
</organism>